<keyword evidence="3" id="KW-1185">Reference proteome</keyword>
<comment type="caution">
    <text evidence="2">The sequence shown here is derived from an EMBL/GenBank/DDBJ whole genome shotgun (WGS) entry which is preliminary data.</text>
</comment>
<dbReference type="EMBL" id="JARBWL010000001">
    <property type="protein sequence ID" value="MDI2590827.1"/>
    <property type="molecule type" value="Genomic_DNA"/>
</dbReference>
<evidence type="ECO:0000313" key="3">
    <source>
        <dbReference type="Proteomes" id="UP001159100"/>
    </source>
</evidence>
<feature type="compositionally biased region" description="Basic and acidic residues" evidence="1">
    <location>
        <begin position="1349"/>
        <end position="1358"/>
    </location>
</feature>
<protein>
    <submittedName>
        <fullName evidence="2">Uncharacterized protein</fullName>
    </submittedName>
</protein>
<evidence type="ECO:0000256" key="1">
    <source>
        <dbReference type="SAM" id="MobiDB-lite"/>
    </source>
</evidence>
<feature type="region of interest" description="Disordered" evidence="1">
    <location>
        <begin position="1349"/>
        <end position="1369"/>
    </location>
</feature>
<name>A0ABT6QIX2_9PSED</name>
<sequence>MNNRFATSNQVAVSRAYLQTVFADRPRLEDVANGLIQQWLDERFVHQALRASTLGIGLRVELAAEGAPTAYRDVVSAADALIERVMQGSAVNYNPDRHVLLRMGDRSPVALTTALTVDDLEQLVNQLAPFLIQRFEDRLAEYWSQSPLQDPLSTRWRIVSEQLRLCLRHARQNPPLGTPEEKQMLSNLYPLKFDRDRTAGPDRFRICLVYAASGARAGEWLTLLVLLRQWATTSRCYVYSPGASLLTLESLDDLGQLLPRHMSRHRPGESIRWVLHESEGNVFDRLALSLLEKQLRDLASIEWSTLPPVSYYKQRVVSLTDAPEWFDAPGGQYARLTEDTLPVWLQTASMLVRKRYSQWLDELAAIQRGSAGASYMDGLDPIHVYARKALQAQMSKDYPREVVIDPDQYALAFTRTQGGTVGWTEKSQRTLTDWALDNPFVSSYASVEIINRVEPGYVPDWWIKIPYLKSLIERVDIGKNYVALLEHKLIDDDVEVQRRRRLFSDQMRVQLPLLALENMIRQLHGFTREGFNLIEAFFKSQVAQRQVGRYEIVARPLAFLTHAGGRAHVARNMFVIGAADAANTPHLLYRPSGAPFLQQFPSRQAVLDSIARLGTPLHDAVMGSLDVRGRALFGNGGFLNPHVQRFFQGDEFDAVAAASPALLSDARVPGDFLAHVFTQNAQALVAQAKQQSQSTEARRWVEFRNDLWQLFNAVLPLIRGPLAMAGWLLQTMHTTQTLVSLTLEGDDAAVAGATAEFIAALAGLLLHPVASLDERLRIPPARAVNPEAQNTPVVARQVTPGLLAAAPMNDFLPLYSEGWASATKDLSPTMKADLMTFRWRAQNAQQFQPSPVKPEFVETQGVTKGLYRVFSSAHRFHLHAHILGELYPVIAVEDGYRIADLEQPARLGPWVSSDSNGHWTFDFKLRYYGGMPRDSTLPDQNELQRRNLDLAQQYARALTDLVDVEEKVNTAFTFYERMHVSQREKFTDQHRQTIRQRYLEQLQEQARRQLHKLDVLKRKNANQPIVRFDTELSQQLDEHVENLRAQMKVLFESRSAAKPSPATRQRWDLELVSEEISTVSRAHRENIESLGTLANLNGQLFALSAQERACLAELAVSADHDPTYNALMASANTDWTPLDWRVKQIQAYQGLILKRRPLPDEYDDFIEVKQSLDLLTRQVMSHKNLLVADALKLAERIELLQEVTHQYAAIQDRLALLCQVNPELFEARYGGTLGSLITDVQSEAEHSQAQWLKARPAPVVRRLPANQRLIVTRQKQVLRGRVRERTPASDNDIVDVVEPIDQEPVGSFQKSAVGDEWDEVPGVRPGVPASVSDLEALLENARTRLSRVDRELERERNGARKSNSPIGVEDGLARAAERMRQCAQEIRQALELREKGGGAPINAQEASSLTDLGNAAKRLIEEGRQLRIAIIKRNRPEAPRIEYLKAQGEIEILRVEGRVKLRRDNDYLEEYLIRDAERTPLAYAHFHYRTPQGPAAAFTAGHLKLPQELYLNFVPVGGQSEQAMRRAYRSEIGSRLAESLFFGVTQSVPRRGRQDYW</sequence>
<proteinExistence type="predicted"/>
<dbReference type="RefSeq" id="WP_282315256.1">
    <property type="nucleotide sequence ID" value="NZ_JARBWL010000001.1"/>
</dbReference>
<gene>
    <name evidence="2" type="ORF">POF45_05165</name>
</gene>
<evidence type="ECO:0000313" key="2">
    <source>
        <dbReference type="EMBL" id="MDI2590827.1"/>
    </source>
</evidence>
<accession>A0ABT6QIX2</accession>
<organism evidence="2 3">
    <name type="scientific">Pseudomonas fungipugnans</name>
    <dbReference type="NCBI Taxonomy" id="3024217"/>
    <lineage>
        <taxon>Bacteria</taxon>
        <taxon>Pseudomonadati</taxon>
        <taxon>Pseudomonadota</taxon>
        <taxon>Gammaproteobacteria</taxon>
        <taxon>Pseudomonadales</taxon>
        <taxon>Pseudomonadaceae</taxon>
        <taxon>Pseudomonas</taxon>
    </lineage>
</organism>
<reference evidence="2 3" key="1">
    <citation type="submission" date="2023-02" db="EMBL/GenBank/DDBJ databases">
        <title>Pseudomonas chrutzelriedensis sp. nov., a potently antifungal strain isolated from moss.</title>
        <authorList>
            <person name="Schnyder A."/>
            <person name="Kalawong R."/>
            <person name="Eberl L."/>
            <person name="Agnoli K."/>
        </authorList>
    </citation>
    <scope>NUCLEOTIDE SEQUENCE [LARGE SCALE GENOMIC DNA]</scope>
    <source>
        <strain evidence="2 3">681</strain>
    </source>
</reference>
<dbReference type="Proteomes" id="UP001159100">
    <property type="component" value="Unassembled WGS sequence"/>
</dbReference>